<evidence type="ECO:0000256" key="3">
    <source>
        <dbReference type="ARBA" id="ARBA00023002"/>
    </source>
</evidence>
<keyword evidence="10" id="KW-1185">Reference proteome</keyword>
<reference evidence="9 11" key="3">
    <citation type="submission" date="2016-09" db="EMBL/GenBank/DDBJ databases">
        <authorList>
            <person name="Doonan J."/>
            <person name="Pachebat J.A."/>
            <person name="Golyshin P.N."/>
            <person name="Denman S."/>
            <person name="Mcdonald J.E."/>
        </authorList>
    </citation>
    <scope>NUCLEOTIDE SEQUENCE [LARGE SCALE GENOMIC DNA]</scope>
    <source>
        <strain evidence="9 11">FRB141</strain>
    </source>
</reference>
<evidence type="ECO:0000256" key="6">
    <source>
        <dbReference type="PIRSR" id="PIRSR604574-2"/>
    </source>
</evidence>
<dbReference type="Gene3D" id="2.60.120.590">
    <property type="entry name" value="Alpha-ketoglutarate-dependent dioxygenase AlkB-like"/>
    <property type="match status" value="1"/>
</dbReference>
<name>A0A0G4JQI0_9GAMM</name>
<feature type="binding site" evidence="5">
    <location>
        <begin position="79"/>
        <end position="81"/>
    </location>
    <ligand>
        <name>substrate</name>
    </ligand>
</feature>
<dbReference type="PROSITE" id="PS51471">
    <property type="entry name" value="FE2OG_OXY"/>
    <property type="match status" value="1"/>
</dbReference>
<feature type="binding site" evidence="6">
    <location>
        <position position="190"/>
    </location>
    <ligand>
        <name>Fe cation</name>
        <dbReference type="ChEBI" id="CHEBI:24875"/>
        <note>catalytic</note>
    </ligand>
</feature>
<dbReference type="Proteomes" id="UP000044377">
    <property type="component" value="Unassembled WGS sequence"/>
</dbReference>
<keyword evidence="3" id="KW-0560">Oxidoreductase</keyword>
<evidence type="ECO:0000313" key="9">
    <source>
        <dbReference type="EMBL" id="RLM26429.1"/>
    </source>
</evidence>
<dbReference type="InterPro" id="IPR027450">
    <property type="entry name" value="AlkB-like"/>
</dbReference>
<feature type="binding site" evidence="5">
    <location>
        <position position="138"/>
    </location>
    <ligand>
        <name>substrate</name>
    </ligand>
</feature>
<evidence type="ECO:0000313" key="11">
    <source>
        <dbReference type="Proteomes" id="UP000285972"/>
    </source>
</evidence>
<sequence>MNLDLFEQDEPQRRTEQLAPGAVILRGFAYDRAPALMSAINAVAARAPFRHMVTPGGYTMSVAMSNCGPLGWVTDETGYRYSPFDPLSGQRWPAMPALFEKLAKDAAREAGFADFTPDACLINRYDVGARLSLHQDKDEHDLRQPIVSFSLGLNAVFLFGGMTRSERAQRLPLAHGDVVVWGGASRLRYHGVLPLKPGSVPAYLPEMYRFNLTFRKAGT</sequence>
<feature type="domain" description="Fe2OG dioxygenase" evidence="7">
    <location>
        <begin position="116"/>
        <end position="218"/>
    </location>
</feature>
<evidence type="ECO:0000256" key="5">
    <source>
        <dbReference type="PIRSR" id="PIRSR604574-1"/>
    </source>
</evidence>
<dbReference type="InterPro" id="IPR005123">
    <property type="entry name" value="Oxoglu/Fe-dep_dioxygenase_dom"/>
</dbReference>
<feature type="binding site" evidence="5">
    <location>
        <position position="164"/>
    </location>
    <ligand>
        <name>substrate</name>
    </ligand>
</feature>
<dbReference type="InterPro" id="IPR037151">
    <property type="entry name" value="AlkB-like_sf"/>
</dbReference>
<dbReference type="PANTHER" id="PTHR16557">
    <property type="entry name" value="ALKYLATED DNA REPAIR PROTEIN ALKB-RELATED"/>
    <property type="match status" value="1"/>
</dbReference>
<proteinExistence type="predicted"/>
<keyword evidence="1 6" id="KW-0479">Metal-binding</keyword>
<dbReference type="OrthoDB" id="9796932at2"/>
<dbReference type="Pfam" id="PF13532">
    <property type="entry name" value="2OG-FeII_Oxy_2"/>
    <property type="match status" value="1"/>
</dbReference>
<dbReference type="RefSeq" id="WP_048636037.1">
    <property type="nucleotide sequence ID" value="NZ_CGIG01000001.1"/>
</dbReference>
<protein>
    <submittedName>
        <fullName evidence="8">Alkylated DNA repair protein AlkB</fullName>
    </submittedName>
    <submittedName>
        <fullName evidence="9">Alpha-ketoglutarate-dependent dioxygenase AlkB</fullName>
    </submittedName>
</protein>
<comment type="cofactor">
    <cofactor evidence="6">
        <name>Fe(2+)</name>
        <dbReference type="ChEBI" id="CHEBI:29033"/>
    </cofactor>
    <text evidence="6">Binds 1 Fe(2+) ion per subunit.</text>
</comment>
<evidence type="ECO:0000313" key="8">
    <source>
        <dbReference type="EMBL" id="CPR14172.1"/>
    </source>
</evidence>
<dbReference type="GO" id="GO:0035515">
    <property type="term" value="F:oxidative RNA demethylase activity"/>
    <property type="evidence" value="ECO:0007669"/>
    <property type="project" value="TreeGrafter"/>
</dbReference>
<dbReference type="GO" id="GO:0005737">
    <property type="term" value="C:cytoplasm"/>
    <property type="evidence" value="ECO:0007669"/>
    <property type="project" value="TreeGrafter"/>
</dbReference>
<dbReference type="GeneID" id="70907931"/>
<keyword evidence="2 9" id="KW-0223">Dioxygenase</keyword>
<evidence type="ECO:0000256" key="1">
    <source>
        <dbReference type="ARBA" id="ARBA00022723"/>
    </source>
</evidence>
<dbReference type="AlphaFoldDB" id="A0A0G4JQI0"/>
<dbReference type="EMBL" id="MJLX01000016">
    <property type="protein sequence ID" value="RLM26429.1"/>
    <property type="molecule type" value="Genomic_DNA"/>
</dbReference>
<dbReference type="Proteomes" id="UP000285972">
    <property type="component" value="Unassembled WGS sequence"/>
</dbReference>
<gene>
    <name evidence="9" type="ORF">BIY26_07975</name>
    <name evidence="8" type="ORF">BN1221_00579c</name>
</gene>
<dbReference type="PANTHER" id="PTHR16557:SF2">
    <property type="entry name" value="NUCLEIC ACID DIOXYGENASE ALKBH1"/>
    <property type="match status" value="1"/>
</dbReference>
<organism evidence="8 10">
    <name type="scientific">Brenneria goodwinii</name>
    <dbReference type="NCBI Taxonomy" id="1109412"/>
    <lineage>
        <taxon>Bacteria</taxon>
        <taxon>Pseudomonadati</taxon>
        <taxon>Pseudomonadota</taxon>
        <taxon>Gammaproteobacteria</taxon>
        <taxon>Enterobacterales</taxon>
        <taxon>Pectobacteriaceae</taxon>
        <taxon>Brenneria</taxon>
    </lineage>
</organism>
<dbReference type="NCBIfam" id="NF011930">
    <property type="entry name" value="PRK15401.1"/>
    <property type="match status" value="1"/>
</dbReference>
<evidence type="ECO:0000256" key="4">
    <source>
        <dbReference type="ARBA" id="ARBA00023004"/>
    </source>
</evidence>
<feature type="binding site" evidence="5">
    <location>
        <begin position="209"/>
        <end position="215"/>
    </location>
    <ligand>
        <name>2-oxoglutarate</name>
        <dbReference type="ChEBI" id="CHEBI:16810"/>
    </ligand>
</feature>
<dbReference type="InterPro" id="IPR004574">
    <property type="entry name" value="Alkb"/>
</dbReference>
<dbReference type="GO" id="GO:0035516">
    <property type="term" value="F:broad specificity oxidative DNA demethylase activity"/>
    <property type="evidence" value="ECO:0007669"/>
    <property type="project" value="TreeGrafter"/>
</dbReference>
<reference evidence="10" key="2">
    <citation type="submission" date="2015-01" db="EMBL/GenBank/DDBJ databases">
        <authorList>
            <person name="Paterson Steve"/>
        </authorList>
    </citation>
    <scope>NUCLEOTIDE SEQUENCE [LARGE SCALE GENOMIC DNA]</scope>
    <source>
        <strain evidence="10">OBR1</strain>
    </source>
</reference>
<dbReference type="SUPFAM" id="SSF51197">
    <property type="entry name" value="Clavaminate synthase-like"/>
    <property type="match status" value="1"/>
</dbReference>
<keyword evidence="4 6" id="KW-0408">Iron</keyword>
<evidence type="ECO:0000259" key="7">
    <source>
        <dbReference type="PROSITE" id="PS51471"/>
    </source>
</evidence>
<reference evidence="8" key="1">
    <citation type="submission" date="2015-01" db="EMBL/GenBank/DDBJ databases">
        <authorList>
            <person name="Xiang T."/>
            <person name="Song Y."/>
            <person name="Huang L."/>
            <person name="Wang B."/>
            <person name="Wu P."/>
        </authorList>
    </citation>
    <scope>NUCLEOTIDE SEQUENCE [LARGE SCALE GENOMIC DNA]</scope>
    <source>
        <strain evidence="8">OBR1</strain>
    </source>
</reference>
<evidence type="ECO:0000313" key="10">
    <source>
        <dbReference type="Proteomes" id="UP000044377"/>
    </source>
</evidence>
<feature type="binding site" evidence="5">
    <location>
        <begin position="123"/>
        <end position="125"/>
    </location>
    <ligand>
        <name>2-oxoglutarate</name>
        <dbReference type="ChEBI" id="CHEBI:16810"/>
    </ligand>
</feature>
<evidence type="ECO:0000256" key="2">
    <source>
        <dbReference type="ARBA" id="ARBA00022964"/>
    </source>
</evidence>
<dbReference type="EMBL" id="CGIG01000001">
    <property type="protein sequence ID" value="CPR14172.1"/>
    <property type="molecule type" value="Genomic_DNA"/>
</dbReference>
<dbReference type="KEGG" id="bgj:AWC36_14070"/>
<feature type="binding site" evidence="5">
    <location>
        <position position="72"/>
    </location>
    <ligand>
        <name>substrate</name>
    </ligand>
</feature>
<dbReference type="STRING" id="1109412.BN1221_00579c"/>
<feature type="binding site" evidence="6">
    <location>
        <position position="136"/>
    </location>
    <ligand>
        <name>Fe cation</name>
        <dbReference type="ChEBI" id="CHEBI:24875"/>
        <note>catalytic</note>
    </ligand>
</feature>
<feature type="binding site" evidence="6">
    <location>
        <position position="134"/>
    </location>
    <ligand>
        <name>Fe cation</name>
        <dbReference type="ChEBI" id="CHEBI:24875"/>
        <note>catalytic</note>
    </ligand>
</feature>
<accession>A0A0G4JQI0</accession>
<dbReference type="GO" id="GO:0008198">
    <property type="term" value="F:ferrous iron binding"/>
    <property type="evidence" value="ECO:0007669"/>
    <property type="project" value="TreeGrafter"/>
</dbReference>
<dbReference type="GO" id="GO:0035513">
    <property type="term" value="P:oxidative RNA demethylation"/>
    <property type="evidence" value="ECO:0007669"/>
    <property type="project" value="TreeGrafter"/>
</dbReference>